<dbReference type="GO" id="GO:0016491">
    <property type="term" value="F:oxidoreductase activity"/>
    <property type="evidence" value="ECO:0007669"/>
    <property type="project" value="UniProtKB-KW"/>
</dbReference>
<proteinExistence type="inferred from homology"/>
<reference evidence="4 5" key="1">
    <citation type="submission" date="2011-02" db="EMBL/GenBank/DDBJ databases">
        <title>The Genome Sequence of Sphaeroforma arctica JP610.</title>
        <authorList>
            <consortium name="The Broad Institute Genome Sequencing Platform"/>
            <person name="Russ C."/>
            <person name="Cuomo C."/>
            <person name="Young S.K."/>
            <person name="Zeng Q."/>
            <person name="Gargeya S."/>
            <person name="Alvarado L."/>
            <person name="Berlin A."/>
            <person name="Chapman S.B."/>
            <person name="Chen Z."/>
            <person name="Freedman E."/>
            <person name="Gellesch M."/>
            <person name="Goldberg J."/>
            <person name="Griggs A."/>
            <person name="Gujja S."/>
            <person name="Heilman E."/>
            <person name="Heiman D."/>
            <person name="Howarth C."/>
            <person name="Mehta T."/>
            <person name="Neiman D."/>
            <person name="Pearson M."/>
            <person name="Roberts A."/>
            <person name="Saif S."/>
            <person name="Shea T."/>
            <person name="Shenoy N."/>
            <person name="Sisk P."/>
            <person name="Stolte C."/>
            <person name="Sykes S."/>
            <person name="White J."/>
            <person name="Yandava C."/>
            <person name="Burger G."/>
            <person name="Gray M.W."/>
            <person name="Holland P.W.H."/>
            <person name="King N."/>
            <person name="Lang F.B.F."/>
            <person name="Roger A.J."/>
            <person name="Ruiz-Trillo I."/>
            <person name="Haas B."/>
            <person name="Nusbaum C."/>
            <person name="Birren B."/>
        </authorList>
    </citation>
    <scope>NUCLEOTIDE SEQUENCE [LARGE SCALE GENOMIC DNA]</scope>
    <source>
        <strain evidence="4 5">JP610</strain>
    </source>
</reference>
<dbReference type="PRINTS" id="PR00080">
    <property type="entry name" value="SDRFAMILY"/>
</dbReference>
<dbReference type="Gene3D" id="3.40.50.720">
    <property type="entry name" value="NAD(P)-binding Rossmann-like Domain"/>
    <property type="match status" value="1"/>
</dbReference>
<dbReference type="InterPro" id="IPR020904">
    <property type="entry name" value="Sc_DH/Rdtase_CS"/>
</dbReference>
<evidence type="ECO:0000313" key="4">
    <source>
        <dbReference type="EMBL" id="KNC81673.1"/>
    </source>
</evidence>
<organism evidence="4 5">
    <name type="scientific">Sphaeroforma arctica JP610</name>
    <dbReference type="NCBI Taxonomy" id="667725"/>
    <lineage>
        <taxon>Eukaryota</taxon>
        <taxon>Ichthyosporea</taxon>
        <taxon>Ichthyophonida</taxon>
        <taxon>Sphaeroforma</taxon>
    </lineage>
</organism>
<dbReference type="Pfam" id="PF00106">
    <property type="entry name" value="adh_short"/>
    <property type="match status" value="1"/>
</dbReference>
<sequence length="270" mass="28537">MSRIILITGSTDGIGLETAKMLYSLGHQVLIHGRSNAKLKAAMKIISQEPGTGTLEMYRADFSILKEVETLAKEIATKHDKLDVLINNAGLLKTSNPLTQDGLDVRFAVNTIAPYLLTRRLLPLMGPTGRVVNLSSAAQATVNINALADGTSATLSAGSAYAQSKLAITAWSHSMALELQGNGPVVVAVNPASMLGTKMVQAGYGVTGGDIRVGADILVRASISDEFASATGKYYDNDIGRFSSPHSDALNKAKTKKIVQAIEDVIADRI</sequence>
<gene>
    <name evidence="4" type="ORF">SARC_06004</name>
</gene>
<dbReference type="OrthoDB" id="191139at2759"/>
<dbReference type="PROSITE" id="PS00061">
    <property type="entry name" value="ADH_SHORT"/>
    <property type="match status" value="1"/>
</dbReference>
<dbReference type="PANTHER" id="PTHR24320">
    <property type="entry name" value="RETINOL DEHYDROGENASE"/>
    <property type="match status" value="1"/>
</dbReference>
<evidence type="ECO:0000256" key="2">
    <source>
        <dbReference type="ARBA" id="ARBA00023002"/>
    </source>
</evidence>
<protein>
    <recommendedName>
        <fullName evidence="6">Oxidoreductase</fullName>
    </recommendedName>
</protein>
<keyword evidence="5" id="KW-1185">Reference proteome</keyword>
<keyword evidence="2" id="KW-0560">Oxidoreductase</keyword>
<dbReference type="AlphaFoldDB" id="A0A0L0G0E2"/>
<accession>A0A0L0G0E2</accession>
<evidence type="ECO:0000256" key="1">
    <source>
        <dbReference type="ARBA" id="ARBA00006484"/>
    </source>
</evidence>
<dbReference type="eggNOG" id="KOG1208">
    <property type="taxonomic scope" value="Eukaryota"/>
</dbReference>
<dbReference type="InterPro" id="IPR036291">
    <property type="entry name" value="NAD(P)-bd_dom_sf"/>
</dbReference>
<dbReference type="EMBL" id="KQ242008">
    <property type="protein sequence ID" value="KNC81673.1"/>
    <property type="molecule type" value="Genomic_DNA"/>
</dbReference>
<dbReference type="PANTHER" id="PTHR24320:SF148">
    <property type="entry name" value="NAD(P)-BINDING ROSSMANN-FOLD SUPERFAMILY PROTEIN"/>
    <property type="match status" value="1"/>
</dbReference>
<dbReference type="GeneID" id="25906508"/>
<comment type="similarity">
    <text evidence="1 3">Belongs to the short-chain dehydrogenases/reductases (SDR) family.</text>
</comment>
<dbReference type="SUPFAM" id="SSF51735">
    <property type="entry name" value="NAD(P)-binding Rossmann-fold domains"/>
    <property type="match status" value="1"/>
</dbReference>
<evidence type="ECO:0000256" key="3">
    <source>
        <dbReference type="RuleBase" id="RU000363"/>
    </source>
</evidence>
<evidence type="ECO:0008006" key="6">
    <source>
        <dbReference type="Google" id="ProtNLM"/>
    </source>
</evidence>
<dbReference type="Proteomes" id="UP000054560">
    <property type="component" value="Unassembled WGS sequence"/>
</dbReference>
<name>A0A0L0G0E2_9EUKA</name>
<dbReference type="STRING" id="667725.A0A0L0G0E2"/>
<dbReference type="InterPro" id="IPR002347">
    <property type="entry name" value="SDR_fam"/>
</dbReference>
<dbReference type="RefSeq" id="XP_014155575.1">
    <property type="nucleotide sequence ID" value="XM_014300100.1"/>
</dbReference>
<evidence type="ECO:0000313" key="5">
    <source>
        <dbReference type="Proteomes" id="UP000054560"/>
    </source>
</evidence>
<dbReference type="PRINTS" id="PR00081">
    <property type="entry name" value="GDHRDH"/>
</dbReference>